<dbReference type="AlphaFoldDB" id="L7M2Q4"/>
<dbReference type="SUPFAM" id="SSF53098">
    <property type="entry name" value="Ribonuclease H-like"/>
    <property type="match status" value="1"/>
</dbReference>
<proteinExistence type="evidence at transcript level"/>
<dbReference type="InterPro" id="IPR036397">
    <property type="entry name" value="RNaseH_sf"/>
</dbReference>
<dbReference type="InterPro" id="IPR043502">
    <property type="entry name" value="DNA/RNA_pol_sf"/>
</dbReference>
<dbReference type="PROSITE" id="PS50878">
    <property type="entry name" value="RT_POL"/>
    <property type="match status" value="1"/>
</dbReference>
<dbReference type="GO" id="GO:0071897">
    <property type="term" value="P:DNA biosynthetic process"/>
    <property type="evidence" value="ECO:0007669"/>
    <property type="project" value="UniProtKB-ARBA"/>
</dbReference>
<dbReference type="EMBL" id="GACK01007611">
    <property type="protein sequence ID" value="JAA57423.1"/>
    <property type="molecule type" value="mRNA"/>
</dbReference>
<evidence type="ECO:0000259" key="1">
    <source>
        <dbReference type="PROSITE" id="PS50878"/>
    </source>
</evidence>
<dbReference type="Pfam" id="PF00078">
    <property type="entry name" value="RVT_1"/>
    <property type="match status" value="1"/>
</dbReference>
<accession>L7M2Q4</accession>
<evidence type="ECO:0000313" key="2">
    <source>
        <dbReference type="EMBL" id="JAA57423.1"/>
    </source>
</evidence>
<dbReference type="PANTHER" id="PTHR33332">
    <property type="entry name" value="REVERSE TRANSCRIPTASE DOMAIN-CONTAINING PROTEIN"/>
    <property type="match status" value="1"/>
</dbReference>
<name>L7M2Q4_RHIPC</name>
<reference evidence="2" key="1">
    <citation type="submission" date="2012-11" db="EMBL/GenBank/DDBJ databases">
        <authorList>
            <person name="Lucero-Rivera Y.E."/>
            <person name="Tovar-Ramirez D."/>
        </authorList>
    </citation>
    <scope>NUCLEOTIDE SEQUENCE</scope>
    <source>
        <tissue evidence="2">Salivary gland</tissue>
    </source>
</reference>
<reference evidence="2" key="2">
    <citation type="journal article" date="2015" name="J. Proteomics">
        <title>Sexual differences in the sialomes of the zebra tick, Rhipicephalus pulchellus.</title>
        <authorList>
            <person name="Tan A.W."/>
            <person name="Francischetti I.M."/>
            <person name="Slovak M."/>
            <person name="Kini R.M."/>
            <person name="Ribeiro J.M."/>
        </authorList>
    </citation>
    <scope>NUCLEOTIDE SEQUENCE</scope>
    <source>
        <tissue evidence="2">Salivary gland</tissue>
    </source>
</reference>
<dbReference type="GO" id="GO:0003676">
    <property type="term" value="F:nucleic acid binding"/>
    <property type="evidence" value="ECO:0007669"/>
    <property type="project" value="InterPro"/>
</dbReference>
<dbReference type="SUPFAM" id="SSF56672">
    <property type="entry name" value="DNA/RNA polymerases"/>
    <property type="match status" value="1"/>
</dbReference>
<sequence>MPHMMFGFRRRVSAQDIFLILKEEVLNPPSGSLNNIVLALDVHKAFDTISHETILQGLEDIGCGQRIYHYVQTFLSNRTAILAMGAIKSNPLSMPNKGTPQGSVLSPFLFNVGLRRLAITLNHEPRLGFAMYADDITLWTTQGSYGERQDTLQTALSIVEDYLEKAGMSCAPAKSEYIHIRPYKSRSRRAPELTFYLGGSPLRRVNTLRILGMYIQETTSVKVALDKLRYTVKSLTGLIRRISRGNNSMTEHDTLSLVQALVLSRLTYALPYQTTRKTEQEQADILIRLATKAALGLPTSTSTQHLLALGVHNTFEELAAATLISQRERLCGTPQGKFLLQRLGFPISPQYCSEATDQLSQHLRQHIVTQPIPRNMHPYHHRGRRIARVQKLQRLKDHPDVYYTDVSPYPKQQGQASAFALAVVNRGKLVNSATIFTSTTAAAEATAIALAIRMADQQGISAYVVSDSQAACRMYIKGILPTRAIQLLGSELLYDHGIVWCPAHTGQDGNELVHCQARVLSGRAPRPPATEEDTDDGVPRRGILDKQRLDRRIGAPPHKDLDRQQARDWRRLQTDTFPNLHKLHLMYPDRYPNACPWCGDIPTLSHITYRCPERPATVDIGHTHPIQTWSWEARLAERTLGSQLVTLGQARRAAIASGALQEGPHPR</sequence>
<protein>
    <submittedName>
        <fullName evidence="2">Putative tick transposon</fullName>
    </submittedName>
</protein>
<dbReference type="Gene3D" id="3.30.420.10">
    <property type="entry name" value="Ribonuclease H-like superfamily/Ribonuclease H"/>
    <property type="match status" value="1"/>
</dbReference>
<dbReference type="InterPro" id="IPR000477">
    <property type="entry name" value="RT_dom"/>
</dbReference>
<dbReference type="InterPro" id="IPR012337">
    <property type="entry name" value="RNaseH-like_sf"/>
</dbReference>
<dbReference type="GO" id="GO:0042575">
    <property type="term" value="C:DNA polymerase complex"/>
    <property type="evidence" value="ECO:0007669"/>
    <property type="project" value="UniProtKB-ARBA"/>
</dbReference>
<organism evidence="2">
    <name type="scientific">Rhipicephalus pulchellus</name>
    <name type="common">Yellow backed tick</name>
    <name type="synonym">Dermacentor pulchellus</name>
    <dbReference type="NCBI Taxonomy" id="72859"/>
    <lineage>
        <taxon>Eukaryota</taxon>
        <taxon>Metazoa</taxon>
        <taxon>Ecdysozoa</taxon>
        <taxon>Arthropoda</taxon>
        <taxon>Chelicerata</taxon>
        <taxon>Arachnida</taxon>
        <taxon>Acari</taxon>
        <taxon>Parasitiformes</taxon>
        <taxon>Ixodida</taxon>
        <taxon>Ixodoidea</taxon>
        <taxon>Ixodidae</taxon>
        <taxon>Rhipicephalinae</taxon>
        <taxon>Rhipicephalus</taxon>
        <taxon>Rhipicephalus</taxon>
    </lineage>
</organism>
<feature type="domain" description="Reverse transcriptase" evidence="1">
    <location>
        <begin position="1"/>
        <end position="201"/>
    </location>
</feature>